<evidence type="ECO:0000259" key="2">
    <source>
        <dbReference type="Pfam" id="PF11127"/>
    </source>
</evidence>
<evidence type="ECO:0000313" key="4">
    <source>
        <dbReference type="Proteomes" id="UP000297713"/>
    </source>
</evidence>
<proteinExistence type="predicted"/>
<keyword evidence="3" id="KW-0808">Transferase</keyword>
<feature type="domain" description="Inner membrane protein YgaP-like transmembrane" evidence="2">
    <location>
        <begin position="2"/>
        <end position="56"/>
    </location>
</feature>
<evidence type="ECO:0000256" key="1">
    <source>
        <dbReference type="SAM" id="Phobius"/>
    </source>
</evidence>
<feature type="transmembrane region" description="Helical" evidence="1">
    <location>
        <begin position="7"/>
        <end position="24"/>
    </location>
</feature>
<organism evidence="3 4">
    <name type="scientific">Methylacidiphilum caldifontis</name>
    <dbReference type="NCBI Taxonomy" id="2795386"/>
    <lineage>
        <taxon>Bacteria</taxon>
        <taxon>Pseudomonadati</taxon>
        <taxon>Verrucomicrobiota</taxon>
        <taxon>Methylacidiphilae</taxon>
        <taxon>Methylacidiphilales</taxon>
        <taxon>Methylacidiphilaceae</taxon>
        <taxon>Methylacidiphilum (ex Ratnadevi et al. 2023)</taxon>
    </lineage>
</organism>
<keyword evidence="1" id="KW-0812">Transmembrane</keyword>
<dbReference type="GO" id="GO:0016740">
    <property type="term" value="F:transferase activity"/>
    <property type="evidence" value="ECO:0007669"/>
    <property type="project" value="UniProtKB-KW"/>
</dbReference>
<keyword evidence="1" id="KW-0472">Membrane</keyword>
<evidence type="ECO:0000313" key="3">
    <source>
        <dbReference type="EMBL" id="TFE71311.1"/>
    </source>
</evidence>
<comment type="caution">
    <text evidence="3">The sequence shown here is derived from an EMBL/GenBank/DDBJ whole genome shotgun (WGS) entry which is preliminary data.</text>
</comment>
<dbReference type="Pfam" id="PF11127">
    <property type="entry name" value="YgaP-like_TM"/>
    <property type="match status" value="1"/>
</dbReference>
<gene>
    <name evidence="3" type="ORF">A7Q10_04890</name>
</gene>
<protein>
    <submittedName>
        <fullName evidence="3">Sulfurtransferase</fullName>
    </submittedName>
</protein>
<keyword evidence="4" id="KW-1185">Reference proteome</keyword>
<name>A0A4Y8PGW5_9BACT</name>
<accession>A0A4Y8PGW5</accession>
<dbReference type="OrthoDB" id="9799383at2"/>
<dbReference type="Proteomes" id="UP000297713">
    <property type="component" value="Unassembled WGS sequence"/>
</dbReference>
<dbReference type="Gene3D" id="6.10.140.1340">
    <property type="match status" value="1"/>
</dbReference>
<dbReference type="EMBL" id="LXQC01000079">
    <property type="protein sequence ID" value="TFE71311.1"/>
    <property type="molecule type" value="Genomic_DNA"/>
</dbReference>
<sequence length="72" mass="8002">MSIERKIRALAGSLVLISLGLSFLSKWWLLLTAFVGLNLFQSAFSGFCPAEIVLKKLEEKKHPTTAQKEAHS</sequence>
<reference evidence="3 4" key="1">
    <citation type="submission" date="2016-05" db="EMBL/GenBank/DDBJ databases">
        <title>Diversity and Homogeneity among Thermoacidophilic Verrucomicrobia Methanotrophs Linked with Geographical Origin.</title>
        <authorList>
            <person name="Erikstad H.-A."/>
            <person name="Smestad N.B."/>
            <person name="Ceballos R.M."/>
            <person name="Birkeland N.-K."/>
        </authorList>
    </citation>
    <scope>NUCLEOTIDE SEQUENCE [LARGE SCALE GENOMIC DNA]</scope>
    <source>
        <strain evidence="3 4">Phi</strain>
    </source>
</reference>
<dbReference type="RefSeq" id="WP_134439303.1">
    <property type="nucleotide sequence ID" value="NZ_LXQC01000079.1"/>
</dbReference>
<dbReference type="AlphaFoldDB" id="A0A4Y8PGW5"/>
<keyword evidence="1" id="KW-1133">Transmembrane helix</keyword>
<dbReference type="InterPro" id="IPR021309">
    <property type="entry name" value="YgaP-like_TM"/>
</dbReference>